<evidence type="ECO:0000313" key="11">
    <source>
        <dbReference type="Proteomes" id="UP000007879"/>
    </source>
</evidence>
<evidence type="ECO:0000256" key="9">
    <source>
        <dbReference type="RuleBase" id="RU000561"/>
    </source>
</evidence>
<protein>
    <recommendedName>
        <fullName evidence="6">Large ribosomal subunit protein bL20c</fullName>
    </recommendedName>
    <alternativeName>
        <fullName evidence="8">39S ribosomal protein L20, mitochondrial</fullName>
    </alternativeName>
    <alternativeName>
        <fullName evidence="7">Large ribosomal subunit protein bL20m</fullName>
    </alternativeName>
</protein>
<dbReference type="CDD" id="cd07026">
    <property type="entry name" value="Ribosomal_L20"/>
    <property type="match status" value="1"/>
</dbReference>
<dbReference type="KEGG" id="aqu:100638254"/>
<evidence type="ECO:0000313" key="10">
    <source>
        <dbReference type="EnsemblMetazoa" id="Aqu2.1.36245_001"/>
    </source>
</evidence>
<dbReference type="GO" id="GO:0019843">
    <property type="term" value="F:rRNA binding"/>
    <property type="evidence" value="ECO:0007669"/>
    <property type="project" value="UniProtKB-KW"/>
</dbReference>
<organism evidence="10">
    <name type="scientific">Amphimedon queenslandica</name>
    <name type="common">Sponge</name>
    <dbReference type="NCBI Taxonomy" id="400682"/>
    <lineage>
        <taxon>Eukaryota</taxon>
        <taxon>Metazoa</taxon>
        <taxon>Porifera</taxon>
        <taxon>Demospongiae</taxon>
        <taxon>Heteroscleromorpha</taxon>
        <taxon>Haplosclerida</taxon>
        <taxon>Niphatidae</taxon>
        <taxon>Amphimedon</taxon>
    </lineage>
</organism>
<dbReference type="FunCoup" id="A0A1X7V7I7">
    <property type="interactions" value="247"/>
</dbReference>
<dbReference type="InParanoid" id="A0A1X7V7I7"/>
<dbReference type="EnsemblMetazoa" id="Aqu2.1.36245_001">
    <property type="protein sequence ID" value="Aqu2.1.36245_001"/>
    <property type="gene ID" value="Aqu2.1.36245"/>
</dbReference>
<evidence type="ECO:0000256" key="8">
    <source>
        <dbReference type="ARBA" id="ARBA00076245"/>
    </source>
</evidence>
<dbReference type="FunFam" id="1.10.1900.20:FF:000001">
    <property type="entry name" value="50S ribosomal protein L20"/>
    <property type="match status" value="1"/>
</dbReference>
<reference evidence="10" key="2">
    <citation type="submission" date="2017-05" db="UniProtKB">
        <authorList>
            <consortium name="EnsemblMetazoa"/>
        </authorList>
    </citation>
    <scope>IDENTIFICATION</scope>
</reference>
<dbReference type="GO" id="GO:0006412">
    <property type="term" value="P:translation"/>
    <property type="evidence" value="ECO:0007669"/>
    <property type="project" value="InterPro"/>
</dbReference>
<dbReference type="eggNOG" id="KOG4707">
    <property type="taxonomic scope" value="Eukaryota"/>
</dbReference>
<dbReference type="Pfam" id="PF00453">
    <property type="entry name" value="Ribosomal_L20"/>
    <property type="match status" value="1"/>
</dbReference>
<evidence type="ECO:0000256" key="1">
    <source>
        <dbReference type="ARBA" id="ARBA00007698"/>
    </source>
</evidence>
<comment type="similarity">
    <text evidence="1 9">Belongs to the bacterial ribosomal protein bL20 family.</text>
</comment>
<dbReference type="InterPro" id="IPR005813">
    <property type="entry name" value="Ribosomal_bL20"/>
</dbReference>
<dbReference type="GO" id="GO:1990904">
    <property type="term" value="C:ribonucleoprotein complex"/>
    <property type="evidence" value="ECO:0007669"/>
    <property type="project" value="UniProtKB-KW"/>
</dbReference>
<keyword evidence="2" id="KW-0699">rRNA-binding</keyword>
<dbReference type="Gene3D" id="6.10.160.10">
    <property type="match status" value="1"/>
</dbReference>
<dbReference type="NCBIfam" id="TIGR01032">
    <property type="entry name" value="rplT_bact"/>
    <property type="match status" value="1"/>
</dbReference>
<dbReference type="Proteomes" id="UP000007879">
    <property type="component" value="Unassembled WGS sequence"/>
</dbReference>
<evidence type="ECO:0000256" key="5">
    <source>
        <dbReference type="ARBA" id="ARBA00023274"/>
    </source>
</evidence>
<evidence type="ECO:0000256" key="4">
    <source>
        <dbReference type="ARBA" id="ARBA00022980"/>
    </source>
</evidence>
<dbReference type="HAMAP" id="MF_00382">
    <property type="entry name" value="Ribosomal_bL20"/>
    <property type="match status" value="1"/>
</dbReference>
<evidence type="ECO:0000256" key="2">
    <source>
        <dbReference type="ARBA" id="ARBA00022730"/>
    </source>
</evidence>
<dbReference type="InterPro" id="IPR035566">
    <property type="entry name" value="Ribosomal_protein_bL20_C"/>
</dbReference>
<name>A0A1X7V7I7_AMPQE</name>
<keyword evidence="3" id="KW-0694">RNA-binding</keyword>
<dbReference type="SUPFAM" id="SSF74731">
    <property type="entry name" value="Ribosomal protein L20"/>
    <property type="match status" value="1"/>
</dbReference>
<dbReference type="OrthoDB" id="10251781at2759"/>
<evidence type="ECO:0000256" key="6">
    <source>
        <dbReference type="ARBA" id="ARBA00035295"/>
    </source>
</evidence>
<keyword evidence="4 9" id="KW-0689">Ribosomal protein</keyword>
<accession>A0A1X7V7I7</accession>
<dbReference type="GO" id="GO:0005840">
    <property type="term" value="C:ribosome"/>
    <property type="evidence" value="ECO:0007669"/>
    <property type="project" value="UniProtKB-KW"/>
</dbReference>
<proteinExistence type="inferred from homology"/>
<dbReference type="InterPro" id="IPR049946">
    <property type="entry name" value="RIBOSOMAL_L20_CS"/>
</dbReference>
<dbReference type="OMA" id="WIQRINL"/>
<evidence type="ECO:0000256" key="3">
    <source>
        <dbReference type="ARBA" id="ARBA00022884"/>
    </source>
</evidence>
<keyword evidence="11" id="KW-1185">Reference proteome</keyword>
<dbReference type="GO" id="GO:0003735">
    <property type="term" value="F:structural constituent of ribosome"/>
    <property type="evidence" value="ECO:0007669"/>
    <property type="project" value="InterPro"/>
</dbReference>
<gene>
    <name evidence="10" type="primary">100638254</name>
</gene>
<dbReference type="PROSITE" id="PS00937">
    <property type="entry name" value="RIBOSOMAL_L20"/>
    <property type="match status" value="1"/>
</dbReference>
<dbReference type="AlphaFoldDB" id="A0A1X7V7I7"/>
<sequence>MVREGYPNRGTKRAKVFAITKGFRGRANNCYSLAVRAAQKALQHAYKGRKQKKRDMRSMWIQRINLGSREHGMPYNYLMNGLAKSSIQLNRKVLSEIAVHEPRTFKALVDIAQFSCGRQPMRSYHKRTTPQATASVPPQNPELYKTRTVLANDGKRLVKETDV</sequence>
<dbReference type="STRING" id="400682.A0A1X7V7I7"/>
<reference evidence="11" key="1">
    <citation type="journal article" date="2010" name="Nature">
        <title>The Amphimedon queenslandica genome and the evolution of animal complexity.</title>
        <authorList>
            <person name="Srivastava M."/>
            <person name="Simakov O."/>
            <person name="Chapman J."/>
            <person name="Fahey B."/>
            <person name="Gauthier M.E."/>
            <person name="Mitros T."/>
            <person name="Richards G.S."/>
            <person name="Conaco C."/>
            <person name="Dacre M."/>
            <person name="Hellsten U."/>
            <person name="Larroux C."/>
            <person name="Putnam N.H."/>
            <person name="Stanke M."/>
            <person name="Adamska M."/>
            <person name="Darling A."/>
            <person name="Degnan S.M."/>
            <person name="Oakley T.H."/>
            <person name="Plachetzki D.C."/>
            <person name="Zhai Y."/>
            <person name="Adamski M."/>
            <person name="Calcino A."/>
            <person name="Cummins S.F."/>
            <person name="Goodstein D.M."/>
            <person name="Harris C."/>
            <person name="Jackson D.J."/>
            <person name="Leys S.P."/>
            <person name="Shu S."/>
            <person name="Woodcroft B.J."/>
            <person name="Vervoort M."/>
            <person name="Kosik K.S."/>
            <person name="Manning G."/>
            <person name="Degnan B.M."/>
            <person name="Rokhsar D.S."/>
        </authorList>
    </citation>
    <scope>NUCLEOTIDE SEQUENCE [LARGE SCALE GENOMIC DNA]</scope>
</reference>
<dbReference type="EnsemblMetazoa" id="XM_003385286.3">
    <property type="protein sequence ID" value="XP_003385334.1"/>
    <property type="gene ID" value="LOC100638254"/>
</dbReference>
<keyword evidence="5 9" id="KW-0687">Ribonucleoprotein</keyword>
<dbReference type="PRINTS" id="PR00062">
    <property type="entry name" value="RIBOSOMALL20"/>
</dbReference>
<evidence type="ECO:0000256" key="7">
    <source>
        <dbReference type="ARBA" id="ARBA00072767"/>
    </source>
</evidence>
<dbReference type="PANTHER" id="PTHR10986">
    <property type="entry name" value="39S RIBOSOMAL PROTEIN L20"/>
    <property type="match status" value="1"/>
</dbReference>
<dbReference type="Gene3D" id="1.10.1900.20">
    <property type="entry name" value="Ribosomal protein L20"/>
    <property type="match status" value="1"/>
</dbReference>